<dbReference type="CDD" id="cd00570">
    <property type="entry name" value="GST_N_family"/>
    <property type="match status" value="1"/>
</dbReference>
<evidence type="ECO:0000259" key="2">
    <source>
        <dbReference type="PROSITE" id="PS50405"/>
    </source>
</evidence>
<protein>
    <submittedName>
        <fullName evidence="3">Thioredoxin-like fold</fullName>
    </submittedName>
</protein>
<dbReference type="PANTHER" id="PTHR43968:SF8">
    <property type="entry name" value="S-TRANSFERASE, PUTATIVE (AFU_ORTHOLOGUE AFUA_2G00590)-RELATED"/>
    <property type="match status" value="1"/>
</dbReference>
<dbReference type="InterPro" id="IPR050983">
    <property type="entry name" value="GST_Omega/HSP26"/>
</dbReference>
<dbReference type="SUPFAM" id="SSF52833">
    <property type="entry name" value="Thioredoxin-like"/>
    <property type="match status" value="1"/>
</dbReference>
<dbReference type="InterPro" id="IPR040079">
    <property type="entry name" value="Glutathione_S-Trfase"/>
</dbReference>
<keyword evidence="4" id="KW-1185">Reference proteome</keyword>
<dbReference type="InterPro" id="IPR036249">
    <property type="entry name" value="Thioredoxin-like_sf"/>
</dbReference>
<dbReference type="Pfam" id="PF13409">
    <property type="entry name" value="GST_N_2"/>
    <property type="match status" value="1"/>
</dbReference>
<sequence length="606" mass="67748">MASGTTNGATAPATNGIFPKITLYTNHRCPWAQRAHIVLKELQLPYEEVIIDLDVPRPDWYLKINPRGLVPSLKYNNDVIDETLIESGIVSHFLADSFPSHLLPASHASPHAPLQRAKIAFFVETYFSKVQPLLMGVMQTEDAEAKEKKAGDMLAMLEKEIEPLLKDAKPFFGGSERTTMAEALTAPFVLRLSAFASDGVLLPASLPKHMAELPSLSRWMEAVRAQESVTYTYNEQDVIERTKRKLANMPSKRQRMTHSSLSTSLAKDYSQMHPETLLTSRMRLSTLRTELDGALAGHRQDLDETSYTAVKVLLPNWESQDLGQSIFGETAELEAVFRGLYSFTTEIYRIPVIRGSSLCDNANTDRNRKARWEPAHQYNSTLPSLVWSELQVMLEAADFDTVLFLFDCDYAAHAVTKGLMPGTKEVFAGSAREIIATGPNAGTVSGSPFTRSLIKYLKSGARRPHGYFVAELQVLFKVEPALEKQQPSRIVLGGHHWPLRLKSLDTNTDASPQAGFPTEDIRALLMISLREELVLDSRNQFRWADWLSESADPHEPIETDDVIKVENAFCGDSYQVLISMQIEIWARLPSDAAYIFNGFIRSGSLT</sequence>
<dbReference type="Proteomes" id="UP000192927">
    <property type="component" value="Unassembled WGS sequence"/>
</dbReference>
<dbReference type="EMBL" id="FWEW01000076">
    <property type="protein sequence ID" value="SLM33637.1"/>
    <property type="molecule type" value="Genomic_DNA"/>
</dbReference>
<evidence type="ECO:0000313" key="4">
    <source>
        <dbReference type="Proteomes" id="UP000192927"/>
    </source>
</evidence>
<dbReference type="SFLD" id="SFLDG00358">
    <property type="entry name" value="Main_(cytGST)"/>
    <property type="match status" value="1"/>
</dbReference>
<dbReference type="PROSITE" id="PS50405">
    <property type="entry name" value="GST_CTER"/>
    <property type="match status" value="1"/>
</dbReference>
<dbReference type="AlphaFoldDB" id="A0A1W5CS08"/>
<dbReference type="SUPFAM" id="SSF47616">
    <property type="entry name" value="GST C-terminal domain-like"/>
    <property type="match status" value="1"/>
</dbReference>
<evidence type="ECO:0000313" key="3">
    <source>
        <dbReference type="EMBL" id="SLM33637.1"/>
    </source>
</evidence>
<proteinExistence type="predicted"/>
<organism evidence="3 4">
    <name type="scientific">Lasallia pustulata</name>
    <dbReference type="NCBI Taxonomy" id="136370"/>
    <lineage>
        <taxon>Eukaryota</taxon>
        <taxon>Fungi</taxon>
        <taxon>Dikarya</taxon>
        <taxon>Ascomycota</taxon>
        <taxon>Pezizomycotina</taxon>
        <taxon>Lecanoromycetes</taxon>
        <taxon>OSLEUM clade</taxon>
        <taxon>Umbilicariomycetidae</taxon>
        <taxon>Umbilicariales</taxon>
        <taxon>Umbilicariaceae</taxon>
        <taxon>Lasallia</taxon>
    </lineage>
</organism>
<dbReference type="GO" id="GO:0005737">
    <property type="term" value="C:cytoplasm"/>
    <property type="evidence" value="ECO:0007669"/>
    <property type="project" value="TreeGrafter"/>
</dbReference>
<evidence type="ECO:0000259" key="1">
    <source>
        <dbReference type="PROSITE" id="PS50404"/>
    </source>
</evidence>
<dbReference type="InterPro" id="IPR004045">
    <property type="entry name" value="Glutathione_S-Trfase_N"/>
</dbReference>
<feature type="domain" description="GST C-terminal" evidence="2">
    <location>
        <begin position="112"/>
        <end position="246"/>
    </location>
</feature>
<dbReference type="PROSITE" id="PS50404">
    <property type="entry name" value="GST_NTER"/>
    <property type="match status" value="1"/>
</dbReference>
<dbReference type="PANTHER" id="PTHR43968">
    <property type="match status" value="1"/>
</dbReference>
<dbReference type="InterPro" id="IPR036282">
    <property type="entry name" value="Glutathione-S-Trfase_C_sf"/>
</dbReference>
<dbReference type="Gene3D" id="1.20.1050.10">
    <property type="match status" value="1"/>
</dbReference>
<name>A0A1W5CS08_9LECA</name>
<accession>A0A1W5CS08</accession>
<reference evidence="4" key="1">
    <citation type="submission" date="2017-03" db="EMBL/GenBank/DDBJ databases">
        <authorList>
            <person name="Sharma R."/>
            <person name="Thines M."/>
        </authorList>
    </citation>
    <scope>NUCLEOTIDE SEQUENCE [LARGE SCALE GENOMIC DNA]</scope>
</reference>
<feature type="domain" description="GST N-terminal" evidence="1">
    <location>
        <begin position="19"/>
        <end position="102"/>
    </location>
</feature>
<dbReference type="Gene3D" id="3.40.30.10">
    <property type="entry name" value="Glutaredoxin"/>
    <property type="match status" value="1"/>
</dbReference>
<dbReference type="SFLD" id="SFLDS00019">
    <property type="entry name" value="Glutathione_Transferase_(cytos"/>
    <property type="match status" value="1"/>
</dbReference>
<dbReference type="InterPro" id="IPR010987">
    <property type="entry name" value="Glutathione-S-Trfase_C-like"/>
</dbReference>